<feature type="active site" description="Proton donor/acceptor" evidence="4">
    <location>
        <position position="135"/>
    </location>
</feature>
<dbReference type="Gene3D" id="3.20.20.70">
    <property type="entry name" value="Aldolase class I"/>
    <property type="match status" value="1"/>
</dbReference>
<gene>
    <name evidence="6" type="ordered locus">Dd703_1329</name>
</gene>
<dbReference type="InterPro" id="IPR002220">
    <property type="entry name" value="DapA-like"/>
</dbReference>
<dbReference type="GO" id="GO:0008840">
    <property type="term" value="F:4-hydroxy-tetrahydrodipicolinate synthase activity"/>
    <property type="evidence" value="ECO:0007669"/>
    <property type="project" value="TreeGrafter"/>
</dbReference>
<dbReference type="KEGG" id="dda:Dd703_1329"/>
<dbReference type="PANTHER" id="PTHR12128:SF66">
    <property type="entry name" value="4-HYDROXY-2-OXOGLUTARATE ALDOLASE, MITOCHONDRIAL"/>
    <property type="match status" value="1"/>
</dbReference>
<dbReference type="InterPro" id="IPR013785">
    <property type="entry name" value="Aldolase_TIM"/>
</dbReference>
<evidence type="ECO:0000256" key="5">
    <source>
        <dbReference type="PIRSR" id="PIRSR001365-2"/>
    </source>
</evidence>
<dbReference type="Pfam" id="PF00701">
    <property type="entry name" value="DHDPS"/>
    <property type="match status" value="1"/>
</dbReference>
<dbReference type="PIRSF" id="PIRSF001365">
    <property type="entry name" value="DHDPS"/>
    <property type="match status" value="1"/>
</dbReference>
<protein>
    <submittedName>
        <fullName evidence="6">Dihydrodipicolinate synthetase</fullName>
    </submittedName>
</protein>
<dbReference type="CDD" id="cd00408">
    <property type="entry name" value="DHDPS-like"/>
    <property type="match status" value="1"/>
</dbReference>
<dbReference type="eggNOG" id="COG0329">
    <property type="taxonomic scope" value="Bacteria"/>
</dbReference>
<evidence type="ECO:0000313" key="6">
    <source>
        <dbReference type="EMBL" id="ACS85131.1"/>
    </source>
</evidence>
<evidence type="ECO:0000313" key="7">
    <source>
        <dbReference type="Proteomes" id="UP000002734"/>
    </source>
</evidence>
<reference evidence="6" key="1">
    <citation type="submission" date="2009-06" db="EMBL/GenBank/DDBJ databases">
        <title>Complete sequence of Dickeya dadantii Ech703.</title>
        <authorList>
            <consortium name="US DOE Joint Genome Institute"/>
            <person name="Lucas S."/>
            <person name="Copeland A."/>
            <person name="Lapidus A."/>
            <person name="Glavina del Rio T."/>
            <person name="Dalin E."/>
            <person name="Tice H."/>
            <person name="Bruce D."/>
            <person name="Goodwin L."/>
            <person name="Pitluck S."/>
            <person name="Chertkov O."/>
            <person name="Brettin T."/>
            <person name="Detter J.C."/>
            <person name="Han C."/>
            <person name="Larimer F."/>
            <person name="Land M."/>
            <person name="Hauser L."/>
            <person name="Kyrpides N."/>
            <person name="Mikhailova N."/>
            <person name="Balakrishnan V."/>
            <person name="Glasner J."/>
            <person name="Perna N.T."/>
        </authorList>
    </citation>
    <scope>NUCLEOTIDE SEQUENCE [LARGE SCALE GENOMIC DNA]</scope>
    <source>
        <strain evidence="6">Ech703</strain>
    </source>
</reference>
<dbReference type="Proteomes" id="UP000002734">
    <property type="component" value="Chromosome"/>
</dbReference>
<accession>C6CDL4</accession>
<dbReference type="EMBL" id="CP001654">
    <property type="protein sequence ID" value="ACS85131.1"/>
    <property type="molecule type" value="Genomic_DNA"/>
</dbReference>
<dbReference type="HOGENOM" id="CLU_049343_5_0_6"/>
<dbReference type="AlphaFoldDB" id="C6CDL4"/>
<dbReference type="SMART" id="SM01130">
    <property type="entry name" value="DHDPS"/>
    <property type="match status" value="1"/>
</dbReference>
<dbReference type="STRING" id="579405.Dd703_1329"/>
<feature type="binding site" evidence="5">
    <location>
        <position position="47"/>
    </location>
    <ligand>
        <name>pyruvate</name>
        <dbReference type="ChEBI" id="CHEBI:15361"/>
    </ligand>
</feature>
<organism evidence="6 7">
    <name type="scientific">Musicola paradisiaca (strain Ech703)</name>
    <name type="common">Dickeya paradisiaca</name>
    <name type="synonym">Dickeya dadantii</name>
    <dbReference type="NCBI Taxonomy" id="579405"/>
    <lineage>
        <taxon>Bacteria</taxon>
        <taxon>Pseudomonadati</taxon>
        <taxon>Pseudomonadota</taxon>
        <taxon>Gammaproteobacteria</taxon>
        <taxon>Enterobacterales</taxon>
        <taxon>Pectobacteriaceae</taxon>
        <taxon>Musicola</taxon>
    </lineage>
</organism>
<dbReference type="SUPFAM" id="SSF51569">
    <property type="entry name" value="Aldolase"/>
    <property type="match status" value="1"/>
</dbReference>
<dbReference type="PANTHER" id="PTHR12128">
    <property type="entry name" value="DIHYDRODIPICOLINATE SYNTHASE"/>
    <property type="match status" value="1"/>
</dbReference>
<evidence type="ECO:0000256" key="4">
    <source>
        <dbReference type="PIRSR" id="PIRSR001365-1"/>
    </source>
</evidence>
<proteinExistence type="inferred from homology"/>
<evidence type="ECO:0000256" key="1">
    <source>
        <dbReference type="ARBA" id="ARBA00007592"/>
    </source>
</evidence>
<feature type="active site" description="Schiff-base intermediate with substrate" evidence="4">
    <location>
        <position position="163"/>
    </location>
</feature>
<keyword evidence="7" id="KW-1185">Reference proteome</keyword>
<dbReference type="RefSeq" id="WP_012764948.1">
    <property type="nucleotide sequence ID" value="NC_012880.1"/>
</dbReference>
<keyword evidence="2 3" id="KW-0456">Lyase</keyword>
<evidence type="ECO:0000256" key="2">
    <source>
        <dbReference type="ARBA" id="ARBA00023239"/>
    </source>
</evidence>
<name>C6CDL4_MUSP7</name>
<evidence type="ECO:0000256" key="3">
    <source>
        <dbReference type="PIRNR" id="PIRNR001365"/>
    </source>
</evidence>
<sequence>MMSFYGLSAFPLTPADEQGRVDTDAFAMLLRRLVDAGVDSIGVLGSTGIYAYLSREERRRAVETAVNVTRGASPVVVGIGALRTDEAITLAKDAADAGANGVLLAPVSYTPLTDEEVFRHFAAVARATPLPLCIYHNPSTTRFIFSHDLIARLADEPGIVALKQPGGDAVSDDLSLLRSRLPPRFSIGFSGDWYAADALLAGADSWYSVAAGLFPHQARKLLQAAREGNAHEAARINAAFEPLWQLFRQQGSLRWMYAAAHHLGLIDSLPPLPLLPPSQQELPALVFALERLQAI</sequence>
<comment type="similarity">
    <text evidence="1 3">Belongs to the DapA family.</text>
</comment>
<dbReference type="PRINTS" id="PR00146">
    <property type="entry name" value="DHPICSNTHASE"/>
</dbReference>